<keyword evidence="2" id="KW-1003">Cell membrane</keyword>
<feature type="transmembrane region" description="Helical" evidence="6">
    <location>
        <begin position="295"/>
        <end position="314"/>
    </location>
</feature>
<comment type="caution">
    <text evidence="7">The sequence shown here is derived from an EMBL/GenBank/DDBJ whole genome shotgun (WGS) entry which is preliminary data.</text>
</comment>
<feature type="transmembrane region" description="Helical" evidence="6">
    <location>
        <begin position="115"/>
        <end position="135"/>
    </location>
</feature>
<dbReference type="InterPro" id="IPR044550">
    <property type="entry name" value="WzxE"/>
</dbReference>
<dbReference type="InterPro" id="IPR050833">
    <property type="entry name" value="Poly_Biosynth_Transport"/>
</dbReference>
<reference evidence="8" key="1">
    <citation type="journal article" date="2019" name="Int. J. Syst. Evol. Microbiol.">
        <title>The Global Catalogue of Microorganisms (GCM) 10K type strain sequencing project: providing services to taxonomists for standard genome sequencing and annotation.</title>
        <authorList>
            <consortium name="The Broad Institute Genomics Platform"/>
            <consortium name="The Broad Institute Genome Sequencing Center for Infectious Disease"/>
            <person name="Wu L."/>
            <person name="Ma J."/>
        </authorList>
    </citation>
    <scope>NUCLEOTIDE SEQUENCE [LARGE SCALE GENOMIC DNA]</scope>
    <source>
        <strain evidence="8">CECT 8979</strain>
    </source>
</reference>
<dbReference type="CDD" id="cd13125">
    <property type="entry name" value="MATE_like_10"/>
    <property type="match status" value="1"/>
</dbReference>
<gene>
    <name evidence="7" type="ORF">ACFOSX_07660</name>
</gene>
<feature type="transmembrane region" description="Helical" evidence="6">
    <location>
        <begin position="175"/>
        <end position="194"/>
    </location>
</feature>
<evidence type="ECO:0000313" key="8">
    <source>
        <dbReference type="Proteomes" id="UP001595812"/>
    </source>
</evidence>
<feature type="transmembrane region" description="Helical" evidence="6">
    <location>
        <begin position="262"/>
        <end position="283"/>
    </location>
</feature>
<protein>
    <submittedName>
        <fullName evidence="7">O-antigen translocase</fullName>
    </submittedName>
</protein>
<dbReference type="RefSeq" id="WP_386098762.1">
    <property type="nucleotide sequence ID" value="NZ_JBHSAT010000004.1"/>
</dbReference>
<evidence type="ECO:0000256" key="1">
    <source>
        <dbReference type="ARBA" id="ARBA00004651"/>
    </source>
</evidence>
<evidence type="ECO:0000256" key="3">
    <source>
        <dbReference type="ARBA" id="ARBA00022692"/>
    </source>
</evidence>
<feature type="transmembrane region" description="Helical" evidence="6">
    <location>
        <begin position="222"/>
        <end position="242"/>
    </location>
</feature>
<keyword evidence="4 6" id="KW-1133">Transmembrane helix</keyword>
<name>A0ABV8AKA2_9FLAO</name>
<keyword evidence="8" id="KW-1185">Reference proteome</keyword>
<feature type="transmembrane region" description="Helical" evidence="6">
    <location>
        <begin position="147"/>
        <end position="169"/>
    </location>
</feature>
<dbReference type="EMBL" id="JBHSAT010000004">
    <property type="protein sequence ID" value="MFC3877107.1"/>
    <property type="molecule type" value="Genomic_DNA"/>
</dbReference>
<evidence type="ECO:0000256" key="4">
    <source>
        <dbReference type="ARBA" id="ARBA00022989"/>
    </source>
</evidence>
<feature type="transmembrane region" description="Helical" evidence="6">
    <location>
        <begin position="386"/>
        <end position="403"/>
    </location>
</feature>
<organism evidence="7 8">
    <name type="scientific">Winogradskyella maritima</name>
    <dbReference type="NCBI Taxonomy" id="1517766"/>
    <lineage>
        <taxon>Bacteria</taxon>
        <taxon>Pseudomonadati</taxon>
        <taxon>Bacteroidota</taxon>
        <taxon>Flavobacteriia</taxon>
        <taxon>Flavobacteriales</taxon>
        <taxon>Flavobacteriaceae</taxon>
        <taxon>Winogradskyella</taxon>
    </lineage>
</organism>
<accession>A0ABV8AKA2</accession>
<dbReference type="PANTHER" id="PTHR30250">
    <property type="entry name" value="PST FAMILY PREDICTED COLANIC ACID TRANSPORTER"/>
    <property type="match status" value="1"/>
</dbReference>
<comment type="subcellular location">
    <subcellularLocation>
        <location evidence="1">Cell membrane</location>
        <topology evidence="1">Multi-pass membrane protein</topology>
    </subcellularLocation>
</comment>
<sequence length="419" mass="47588">MGLLRMTFYSGISTTVSLVTKLVTNKIIAVYLGTNGMFLLGQLKDFLELAKTTGSFGTDNGIIKYTSEYKSDNANLKPLLNTGFKLHLYASLAVCLLTFFFRQPLSQYLFGDTQYAFTLGLLSVSIVTVALYSFFMAVFNGLKLIKTYITITIISSVLSTVLMVILVMYYDIIGAFYAIALHQVLVLVLCLFFLHRVKGFSLKYFKLKVDPLHFKNLTKFSLMALVAPLCLIGATLFVRFYLNENLGEDYAGSWEGMWRLSAIYIMFLATTFKFYLLPTFSELSGNALKREIFKVWRLSIPTILLITLTIYLLRDFIIPLLFSEEFLLINTIILFHLLGDAFKINTWVLGNVLIAKADTKAFIAFQIGWAVVFITLTLFAVNYYGFIGVSIAYFITNVIHFVLKNVYFRKLLWNKNSGN</sequence>
<evidence type="ECO:0000313" key="7">
    <source>
        <dbReference type="EMBL" id="MFC3877107.1"/>
    </source>
</evidence>
<feature type="transmembrane region" description="Helical" evidence="6">
    <location>
        <begin position="326"/>
        <end position="349"/>
    </location>
</feature>
<dbReference type="Pfam" id="PF13440">
    <property type="entry name" value="Polysacc_synt_3"/>
    <property type="match status" value="1"/>
</dbReference>
<feature type="transmembrane region" description="Helical" evidence="6">
    <location>
        <begin position="86"/>
        <end position="103"/>
    </location>
</feature>
<keyword evidence="3 6" id="KW-0812">Transmembrane</keyword>
<evidence type="ECO:0000256" key="6">
    <source>
        <dbReference type="SAM" id="Phobius"/>
    </source>
</evidence>
<evidence type="ECO:0000256" key="2">
    <source>
        <dbReference type="ARBA" id="ARBA00022475"/>
    </source>
</evidence>
<evidence type="ECO:0000256" key="5">
    <source>
        <dbReference type="ARBA" id="ARBA00023136"/>
    </source>
</evidence>
<dbReference type="Proteomes" id="UP001595812">
    <property type="component" value="Unassembled WGS sequence"/>
</dbReference>
<dbReference type="PANTHER" id="PTHR30250:SF30">
    <property type="entry name" value="LIPID III FLIPPASE"/>
    <property type="match status" value="1"/>
</dbReference>
<proteinExistence type="predicted"/>
<feature type="transmembrane region" description="Helical" evidence="6">
    <location>
        <begin position="361"/>
        <end position="380"/>
    </location>
</feature>
<keyword evidence="5 6" id="KW-0472">Membrane</keyword>